<dbReference type="Proteomes" id="UP000275256">
    <property type="component" value="Unassembled WGS sequence"/>
</dbReference>
<dbReference type="PANTHER" id="PTHR35908:SF1">
    <property type="entry name" value="CONSERVED PROTEIN"/>
    <property type="match status" value="1"/>
</dbReference>
<dbReference type="SUPFAM" id="SSF54593">
    <property type="entry name" value="Glyoxalase/Bleomycin resistance protein/Dihydroxybiphenyl dioxygenase"/>
    <property type="match status" value="1"/>
</dbReference>
<dbReference type="Pfam" id="PF18029">
    <property type="entry name" value="Glyoxalase_6"/>
    <property type="match status" value="1"/>
</dbReference>
<dbReference type="Gene3D" id="3.10.180.10">
    <property type="entry name" value="2,3-Dihydroxybiphenyl 1,2-Dioxygenase, domain 1"/>
    <property type="match status" value="1"/>
</dbReference>
<dbReference type="PROSITE" id="PS51819">
    <property type="entry name" value="VOC"/>
    <property type="match status" value="1"/>
</dbReference>
<dbReference type="InterPro" id="IPR029068">
    <property type="entry name" value="Glyas_Bleomycin-R_OHBP_Dase"/>
</dbReference>
<accession>A0A3M0GBK0</accession>
<dbReference type="AlphaFoldDB" id="A0A3M0GBK0"/>
<dbReference type="InterPro" id="IPR041581">
    <property type="entry name" value="Glyoxalase_6"/>
</dbReference>
<organism evidence="2 3">
    <name type="scientific">Tessaracoccus antarcticus</name>
    <dbReference type="NCBI Taxonomy" id="2479848"/>
    <lineage>
        <taxon>Bacteria</taxon>
        <taxon>Bacillati</taxon>
        <taxon>Actinomycetota</taxon>
        <taxon>Actinomycetes</taxon>
        <taxon>Propionibacteriales</taxon>
        <taxon>Propionibacteriaceae</taxon>
        <taxon>Tessaracoccus</taxon>
    </lineage>
</organism>
<evidence type="ECO:0000313" key="3">
    <source>
        <dbReference type="Proteomes" id="UP000275256"/>
    </source>
</evidence>
<evidence type="ECO:0000259" key="1">
    <source>
        <dbReference type="PROSITE" id="PS51819"/>
    </source>
</evidence>
<feature type="domain" description="VOC" evidence="1">
    <location>
        <begin position="7"/>
        <end position="123"/>
    </location>
</feature>
<protein>
    <submittedName>
        <fullName evidence="2">VOC family protein</fullName>
    </submittedName>
</protein>
<comment type="caution">
    <text evidence="2">The sequence shown here is derived from an EMBL/GenBank/DDBJ whole genome shotgun (WGS) entry which is preliminary data.</text>
</comment>
<dbReference type="PANTHER" id="PTHR35908">
    <property type="entry name" value="HYPOTHETICAL FUSION PROTEIN"/>
    <property type="match status" value="1"/>
</dbReference>
<reference evidence="2 3" key="1">
    <citation type="submission" date="2018-10" db="EMBL/GenBank/DDBJ databases">
        <title>Tessaracoccus antarcticuss sp. nov., isolated from sediment.</title>
        <authorList>
            <person name="Zhou L.Y."/>
            <person name="Du Z.J."/>
        </authorList>
    </citation>
    <scope>NUCLEOTIDE SEQUENCE [LARGE SCALE GENOMIC DNA]</scope>
    <source>
        <strain evidence="2 3">JDX10</strain>
    </source>
</reference>
<keyword evidence="3" id="KW-1185">Reference proteome</keyword>
<gene>
    <name evidence="2" type="ORF">EAX62_03750</name>
</gene>
<dbReference type="EMBL" id="REFW01000001">
    <property type="protein sequence ID" value="RMB61748.1"/>
    <property type="molecule type" value="Genomic_DNA"/>
</dbReference>
<sequence length="126" mass="13598">MGTPQMELAAVTIDCSDAEALANFYAKLTGGDVTYSDAEQGYAQTQFGGATLNFQQVHSYTQPQWPGQEHAQQFHLDLRVDDLEAGVSHALTLGATQAMEQPSAEHYRVMIDPDGHPFCLCPPAAG</sequence>
<proteinExistence type="predicted"/>
<evidence type="ECO:0000313" key="2">
    <source>
        <dbReference type="EMBL" id="RMB61748.1"/>
    </source>
</evidence>
<name>A0A3M0GBK0_9ACTN</name>
<dbReference type="OrthoDB" id="1645442at2"/>
<dbReference type="RefSeq" id="WP_121900992.1">
    <property type="nucleotide sequence ID" value="NZ_REFW01000001.1"/>
</dbReference>
<dbReference type="InterPro" id="IPR037523">
    <property type="entry name" value="VOC_core"/>
</dbReference>